<gene>
    <name evidence="2" type="ORF">WA026_008618</name>
</gene>
<proteinExistence type="predicted"/>
<name>A0AAW1UBS2_9CUCU</name>
<accession>A0AAW1UBS2</accession>
<evidence type="ECO:0000256" key="1">
    <source>
        <dbReference type="SAM" id="MobiDB-lite"/>
    </source>
</evidence>
<evidence type="ECO:0000313" key="2">
    <source>
        <dbReference type="EMBL" id="KAK9880103.1"/>
    </source>
</evidence>
<dbReference type="Proteomes" id="UP001431783">
    <property type="component" value="Unassembled WGS sequence"/>
</dbReference>
<dbReference type="AlphaFoldDB" id="A0AAW1UBS2"/>
<dbReference type="EMBL" id="JARQZJ010000063">
    <property type="protein sequence ID" value="KAK9880103.1"/>
    <property type="molecule type" value="Genomic_DNA"/>
</dbReference>
<evidence type="ECO:0000313" key="3">
    <source>
        <dbReference type="Proteomes" id="UP001431783"/>
    </source>
</evidence>
<sequence>MDVDNDTIEPPISILEKSSPPLANNTSTLYSAERLPPALAVGLPSKSFGVVIPREVRPTPKIVGKRASARRIRVDTSVLTNTPHKKYLEEEAKKETDIEQKKALKGANRILENGDP</sequence>
<organism evidence="2 3">
    <name type="scientific">Henosepilachna vigintioctopunctata</name>
    <dbReference type="NCBI Taxonomy" id="420089"/>
    <lineage>
        <taxon>Eukaryota</taxon>
        <taxon>Metazoa</taxon>
        <taxon>Ecdysozoa</taxon>
        <taxon>Arthropoda</taxon>
        <taxon>Hexapoda</taxon>
        <taxon>Insecta</taxon>
        <taxon>Pterygota</taxon>
        <taxon>Neoptera</taxon>
        <taxon>Endopterygota</taxon>
        <taxon>Coleoptera</taxon>
        <taxon>Polyphaga</taxon>
        <taxon>Cucujiformia</taxon>
        <taxon>Coccinelloidea</taxon>
        <taxon>Coccinellidae</taxon>
        <taxon>Epilachninae</taxon>
        <taxon>Epilachnini</taxon>
        <taxon>Henosepilachna</taxon>
    </lineage>
</organism>
<keyword evidence="3" id="KW-1185">Reference proteome</keyword>
<protein>
    <submittedName>
        <fullName evidence="2">Uncharacterized protein</fullName>
    </submittedName>
</protein>
<reference evidence="2 3" key="1">
    <citation type="submission" date="2023-03" db="EMBL/GenBank/DDBJ databases">
        <title>Genome insight into feeding habits of ladybird beetles.</title>
        <authorList>
            <person name="Li H.-S."/>
            <person name="Huang Y.-H."/>
            <person name="Pang H."/>
        </authorList>
    </citation>
    <scope>NUCLEOTIDE SEQUENCE [LARGE SCALE GENOMIC DNA]</scope>
    <source>
        <strain evidence="2">SYSU_2023b</strain>
        <tissue evidence="2">Whole body</tissue>
    </source>
</reference>
<feature type="region of interest" description="Disordered" evidence="1">
    <location>
        <begin position="1"/>
        <end position="23"/>
    </location>
</feature>
<comment type="caution">
    <text evidence="2">The sequence shown here is derived from an EMBL/GenBank/DDBJ whole genome shotgun (WGS) entry which is preliminary data.</text>
</comment>